<name>A0ACA9SVY4_9GLOM</name>
<dbReference type="Proteomes" id="UP000789920">
    <property type="component" value="Unassembled WGS sequence"/>
</dbReference>
<reference evidence="1" key="1">
    <citation type="submission" date="2021-06" db="EMBL/GenBank/DDBJ databases">
        <authorList>
            <person name="Kallberg Y."/>
            <person name="Tangrot J."/>
            <person name="Rosling A."/>
        </authorList>
    </citation>
    <scope>NUCLEOTIDE SEQUENCE</scope>
    <source>
        <strain evidence="1">MA461A</strain>
    </source>
</reference>
<evidence type="ECO:0000313" key="1">
    <source>
        <dbReference type="EMBL" id="CAG8848548.1"/>
    </source>
</evidence>
<accession>A0ACA9SVY4</accession>
<sequence length="42" mass="4761">QNKIKYHSERVGYILPNIRFVALAKDQSNKISSSNATQLSKL</sequence>
<organism evidence="1 2">
    <name type="scientific">Racocetra persica</name>
    <dbReference type="NCBI Taxonomy" id="160502"/>
    <lineage>
        <taxon>Eukaryota</taxon>
        <taxon>Fungi</taxon>
        <taxon>Fungi incertae sedis</taxon>
        <taxon>Mucoromycota</taxon>
        <taxon>Glomeromycotina</taxon>
        <taxon>Glomeromycetes</taxon>
        <taxon>Diversisporales</taxon>
        <taxon>Gigasporaceae</taxon>
        <taxon>Racocetra</taxon>
    </lineage>
</organism>
<evidence type="ECO:0000313" key="2">
    <source>
        <dbReference type="Proteomes" id="UP000789920"/>
    </source>
</evidence>
<keyword evidence="2" id="KW-1185">Reference proteome</keyword>
<protein>
    <submittedName>
        <fullName evidence="1">3539_t:CDS:1</fullName>
    </submittedName>
</protein>
<dbReference type="EMBL" id="CAJVQC010161281">
    <property type="protein sequence ID" value="CAG8848548.1"/>
    <property type="molecule type" value="Genomic_DNA"/>
</dbReference>
<proteinExistence type="predicted"/>
<feature type="non-terminal residue" evidence="1">
    <location>
        <position position="42"/>
    </location>
</feature>
<feature type="non-terminal residue" evidence="1">
    <location>
        <position position="1"/>
    </location>
</feature>
<gene>
    <name evidence="1" type="ORF">RPERSI_LOCUS35183</name>
</gene>
<comment type="caution">
    <text evidence="1">The sequence shown here is derived from an EMBL/GenBank/DDBJ whole genome shotgun (WGS) entry which is preliminary data.</text>
</comment>